<organism evidence="3 4">
    <name type="scientific">Marinitenerispora sediminis</name>
    <dbReference type="NCBI Taxonomy" id="1931232"/>
    <lineage>
        <taxon>Bacteria</taxon>
        <taxon>Bacillati</taxon>
        <taxon>Actinomycetota</taxon>
        <taxon>Actinomycetes</taxon>
        <taxon>Streptosporangiales</taxon>
        <taxon>Nocardiopsidaceae</taxon>
        <taxon>Marinitenerispora</taxon>
    </lineage>
</organism>
<dbReference type="InterPro" id="IPR011761">
    <property type="entry name" value="ATP-grasp"/>
</dbReference>
<accession>A0A368T2Q1</accession>
<evidence type="ECO:0000313" key="3">
    <source>
        <dbReference type="EMBL" id="RCV55751.1"/>
    </source>
</evidence>
<name>A0A368T2Q1_9ACTN</name>
<sequence length="307" mass="32988">MRLGILAWEPDEAESVGIAAVARERGHEAVVFELSDIGCASAPMGTLPTIRGEDASEFDVILSRAHVGREGWRNAVERLRLLSDLPGVLMLDPVDVHVRTVSKFAMLHRLTQAGIPVPPTRSCRGVPDVEAACRTWGRVVVKPSVGFRGIDVERLPARLTDAHRAQVAGLLATYGELICQPYYPHEGDHRVLVIGGEPSICTRFHTGPQAWKPFPGDGLPPDAEWDVRIEVTEPPPAMVDVGIRATAAMGLSYAGVDIVETDAGLVVMEVNVVPGWGALAPEYQDVPNRAVVDLVERSLAGAPAGSR</sequence>
<protein>
    <recommendedName>
        <fullName evidence="2">ATP-grasp domain-containing protein</fullName>
    </recommendedName>
</protein>
<dbReference type="InterPro" id="IPR013651">
    <property type="entry name" value="ATP-grasp_RimK-type"/>
</dbReference>
<feature type="domain" description="ATP-grasp" evidence="2">
    <location>
        <begin position="107"/>
        <end position="300"/>
    </location>
</feature>
<dbReference type="Gene3D" id="3.30.470.20">
    <property type="entry name" value="ATP-grasp fold, B domain"/>
    <property type="match status" value="1"/>
</dbReference>
<dbReference type="GO" id="GO:0046872">
    <property type="term" value="F:metal ion binding"/>
    <property type="evidence" value="ECO:0007669"/>
    <property type="project" value="InterPro"/>
</dbReference>
<dbReference type="PANTHER" id="PTHR21621">
    <property type="entry name" value="RIBOSOMAL PROTEIN S6 MODIFICATION PROTEIN"/>
    <property type="match status" value="1"/>
</dbReference>
<dbReference type="RefSeq" id="WP_114399451.1">
    <property type="nucleotide sequence ID" value="NZ_QEIM01000126.1"/>
</dbReference>
<gene>
    <name evidence="3" type="ORF">DEF24_17560</name>
</gene>
<dbReference type="EMBL" id="QEIN01000141">
    <property type="protein sequence ID" value="RCV55751.1"/>
    <property type="molecule type" value="Genomic_DNA"/>
</dbReference>
<dbReference type="PROSITE" id="PS50975">
    <property type="entry name" value="ATP_GRASP"/>
    <property type="match status" value="1"/>
</dbReference>
<reference evidence="3 4" key="1">
    <citation type="submission" date="2018-04" db="EMBL/GenBank/DDBJ databases">
        <title>Novel actinobacteria from marine sediment.</title>
        <authorList>
            <person name="Ng Z.Y."/>
            <person name="Tan G.Y.A."/>
        </authorList>
    </citation>
    <scope>NUCLEOTIDE SEQUENCE [LARGE SCALE GENOMIC DNA]</scope>
    <source>
        <strain evidence="3 4">TPS81</strain>
    </source>
</reference>
<evidence type="ECO:0000256" key="1">
    <source>
        <dbReference type="PROSITE-ProRule" id="PRU00409"/>
    </source>
</evidence>
<comment type="caution">
    <text evidence="3">The sequence shown here is derived from an EMBL/GenBank/DDBJ whole genome shotgun (WGS) entry which is preliminary data.</text>
</comment>
<evidence type="ECO:0000259" key="2">
    <source>
        <dbReference type="PROSITE" id="PS50975"/>
    </source>
</evidence>
<dbReference type="SUPFAM" id="SSF56059">
    <property type="entry name" value="Glutathione synthetase ATP-binding domain-like"/>
    <property type="match status" value="1"/>
</dbReference>
<keyword evidence="1" id="KW-0547">Nucleotide-binding</keyword>
<dbReference type="GO" id="GO:0009432">
    <property type="term" value="P:SOS response"/>
    <property type="evidence" value="ECO:0007669"/>
    <property type="project" value="TreeGrafter"/>
</dbReference>
<dbReference type="GO" id="GO:0018169">
    <property type="term" value="F:ribosomal S6-glutamic acid ligase activity"/>
    <property type="evidence" value="ECO:0007669"/>
    <property type="project" value="TreeGrafter"/>
</dbReference>
<dbReference type="OrthoDB" id="9803907at2"/>
<dbReference type="PANTHER" id="PTHR21621:SF0">
    <property type="entry name" value="BETA-CITRYLGLUTAMATE SYNTHASE B-RELATED"/>
    <property type="match status" value="1"/>
</dbReference>
<dbReference type="Gene3D" id="3.40.50.20">
    <property type="match status" value="1"/>
</dbReference>
<keyword evidence="4" id="KW-1185">Reference proteome</keyword>
<dbReference type="GO" id="GO:0005524">
    <property type="term" value="F:ATP binding"/>
    <property type="evidence" value="ECO:0007669"/>
    <property type="project" value="UniProtKB-UniRule"/>
</dbReference>
<dbReference type="Proteomes" id="UP000253318">
    <property type="component" value="Unassembled WGS sequence"/>
</dbReference>
<proteinExistence type="predicted"/>
<evidence type="ECO:0000313" key="4">
    <source>
        <dbReference type="Proteomes" id="UP000253318"/>
    </source>
</evidence>
<keyword evidence="1" id="KW-0067">ATP-binding</keyword>
<dbReference type="Pfam" id="PF08443">
    <property type="entry name" value="RimK"/>
    <property type="match status" value="1"/>
</dbReference>
<dbReference type="AlphaFoldDB" id="A0A368T2Q1"/>
<dbReference type="GO" id="GO:0005737">
    <property type="term" value="C:cytoplasm"/>
    <property type="evidence" value="ECO:0007669"/>
    <property type="project" value="TreeGrafter"/>
</dbReference>